<dbReference type="GO" id="GO:1904680">
    <property type="term" value="F:peptide transmembrane transporter activity"/>
    <property type="evidence" value="ECO:0007669"/>
    <property type="project" value="TreeGrafter"/>
</dbReference>
<dbReference type="InterPro" id="IPR006311">
    <property type="entry name" value="TAT_signal"/>
</dbReference>
<dbReference type="AlphaFoldDB" id="A0A179SL84"/>
<dbReference type="Gene3D" id="3.90.76.10">
    <property type="entry name" value="Dipeptide-binding Protein, Domain 1"/>
    <property type="match status" value="1"/>
</dbReference>
<dbReference type="PANTHER" id="PTHR30290:SF38">
    <property type="entry name" value="D,D-DIPEPTIDE-BINDING PERIPLASMIC PROTEIN DDPA-RELATED"/>
    <property type="match status" value="1"/>
</dbReference>
<dbReference type="RefSeq" id="WP_048433710.1">
    <property type="nucleotide sequence ID" value="NZ_LWHQ01000006.1"/>
</dbReference>
<gene>
    <name evidence="5" type="ORF">A5481_02120</name>
</gene>
<dbReference type="SUPFAM" id="SSF53850">
    <property type="entry name" value="Periplasmic binding protein-like II"/>
    <property type="match status" value="1"/>
</dbReference>
<keyword evidence="3" id="KW-0732">Signal</keyword>
<dbReference type="STRING" id="427683.A5481_02120"/>
<evidence type="ECO:0000256" key="2">
    <source>
        <dbReference type="ARBA" id="ARBA00005695"/>
    </source>
</evidence>
<comment type="caution">
    <text evidence="5">The sequence shown here is derived from an EMBL/GenBank/DDBJ whole genome shotgun (WGS) entry which is preliminary data.</text>
</comment>
<comment type="subcellular location">
    <subcellularLocation>
        <location evidence="1">Periplasm</location>
    </subcellularLocation>
</comment>
<dbReference type="Pfam" id="PF00496">
    <property type="entry name" value="SBP_bac_5"/>
    <property type="match status" value="1"/>
</dbReference>
<accession>A0A179SL84</accession>
<dbReference type="OrthoDB" id="9803988at2"/>
<dbReference type="InterPro" id="IPR030678">
    <property type="entry name" value="Peptide/Ni-bd"/>
</dbReference>
<feature type="domain" description="Solute-binding protein family 5" evidence="4">
    <location>
        <begin position="86"/>
        <end position="419"/>
    </location>
</feature>
<comment type="similarity">
    <text evidence="2">Belongs to the bacterial solute-binding protein 5 family.</text>
</comment>
<dbReference type="GO" id="GO:0015833">
    <property type="term" value="P:peptide transport"/>
    <property type="evidence" value="ECO:0007669"/>
    <property type="project" value="TreeGrafter"/>
</dbReference>
<evidence type="ECO:0000256" key="3">
    <source>
        <dbReference type="ARBA" id="ARBA00022729"/>
    </source>
</evidence>
<dbReference type="PIRSF" id="PIRSF002741">
    <property type="entry name" value="MppA"/>
    <property type="match status" value="1"/>
</dbReference>
<dbReference type="PANTHER" id="PTHR30290">
    <property type="entry name" value="PERIPLASMIC BINDING COMPONENT OF ABC TRANSPORTER"/>
    <property type="match status" value="1"/>
</dbReference>
<evidence type="ECO:0000256" key="1">
    <source>
        <dbReference type="ARBA" id="ARBA00004418"/>
    </source>
</evidence>
<dbReference type="InterPro" id="IPR000914">
    <property type="entry name" value="SBP_5_dom"/>
</dbReference>
<dbReference type="EMBL" id="LWHQ01000006">
    <property type="protein sequence ID" value="OAS27244.1"/>
    <property type="molecule type" value="Genomic_DNA"/>
</dbReference>
<dbReference type="CDD" id="cd08494">
    <property type="entry name" value="PBP2_NikA_DppA_OppA_like_6"/>
    <property type="match status" value="1"/>
</dbReference>
<sequence length="513" mass="55826">MVLLTRSSRSRRRVLRDALLAGAVLAALALPGLAGGAEAAPRTDLVVGMPVEPPGLDPTSAAPTVIGQVVWQNVFQGLTRIDRDGKVQPQLAKSWTVSPDGLTYTFALQPGVKFHNGEPFTAETAKFALDAIRAPGSVNPQKALYAVIADVKAPDPQTLVLTLSKSSGNLLFWLGQPAAVMVEPKSRDGLKSNPVGTGPFRFASWRKGDRVELTRNPDYWDAARKVHLDKVTFRFIGDPQAAAAALRAGDVDAFPLLPAPELYAAFQKDKAFTAEPGLTEMKVVAGMNNAAKPFSDKRVRQALMMAVDRKLLIEGAYSGYGAAIGSHYTPNDPGYKDLTGVYPYDPKKAKALLAEAGYAKGLTFNFKSPQMAYATRTAEILQAMFSEVGVTMNIVPTEFPAKWVQEVMRDRAFDMTVIAHAEPMDIAIYANDPYYFGYKNPAFNDVVAKAAASTDEAARLKLYGEAQEILAEDVPALFLFVLPKLSVWRAKLTGFWKNEPVPSNDLTEVRWTE</sequence>
<dbReference type="InterPro" id="IPR039424">
    <property type="entry name" value="SBP_5"/>
</dbReference>
<proteinExistence type="inferred from homology"/>
<dbReference type="GO" id="GO:0043190">
    <property type="term" value="C:ATP-binding cassette (ABC) transporter complex"/>
    <property type="evidence" value="ECO:0007669"/>
    <property type="project" value="InterPro"/>
</dbReference>
<name>A0A179SL84_9HYPH</name>
<dbReference type="PROSITE" id="PS51318">
    <property type="entry name" value="TAT"/>
    <property type="match status" value="1"/>
</dbReference>
<dbReference type="Proteomes" id="UP000078316">
    <property type="component" value="Unassembled WGS sequence"/>
</dbReference>
<dbReference type="Gene3D" id="3.10.105.10">
    <property type="entry name" value="Dipeptide-binding Protein, Domain 3"/>
    <property type="match status" value="1"/>
</dbReference>
<dbReference type="GO" id="GO:0030288">
    <property type="term" value="C:outer membrane-bounded periplasmic space"/>
    <property type="evidence" value="ECO:0007669"/>
    <property type="project" value="UniProtKB-ARBA"/>
</dbReference>
<reference evidence="5 6" key="1">
    <citation type="submission" date="2016-04" db="EMBL/GenBank/DDBJ databases">
        <authorList>
            <person name="Evans L.H."/>
            <person name="Alamgir A."/>
            <person name="Owens N."/>
            <person name="Weber N.D."/>
            <person name="Virtaneva K."/>
            <person name="Barbian K."/>
            <person name="Babar A."/>
            <person name="Rosenke K."/>
        </authorList>
    </citation>
    <scope>NUCLEOTIDE SEQUENCE [LARGE SCALE GENOMIC DNA]</scope>
    <source>
        <strain evidence="5 6">PMB02</strain>
    </source>
</reference>
<evidence type="ECO:0000259" key="4">
    <source>
        <dbReference type="Pfam" id="PF00496"/>
    </source>
</evidence>
<evidence type="ECO:0000313" key="6">
    <source>
        <dbReference type="Proteomes" id="UP000078316"/>
    </source>
</evidence>
<evidence type="ECO:0000313" key="5">
    <source>
        <dbReference type="EMBL" id="OAS27244.1"/>
    </source>
</evidence>
<dbReference type="Gene3D" id="3.40.190.10">
    <property type="entry name" value="Periplasmic binding protein-like II"/>
    <property type="match status" value="1"/>
</dbReference>
<protein>
    <submittedName>
        <fullName evidence="5">ABC transporter substrate-binding protein</fullName>
    </submittedName>
</protein>
<organism evidence="5 6">
    <name type="scientific">Methylobacterium platani</name>
    <dbReference type="NCBI Taxonomy" id="427683"/>
    <lineage>
        <taxon>Bacteria</taxon>
        <taxon>Pseudomonadati</taxon>
        <taxon>Pseudomonadota</taxon>
        <taxon>Alphaproteobacteria</taxon>
        <taxon>Hyphomicrobiales</taxon>
        <taxon>Methylobacteriaceae</taxon>
        <taxon>Methylobacterium</taxon>
    </lineage>
</organism>